<dbReference type="Proteomes" id="UP001295684">
    <property type="component" value="Unassembled WGS sequence"/>
</dbReference>
<evidence type="ECO:0000313" key="20">
    <source>
        <dbReference type="Proteomes" id="UP001295684"/>
    </source>
</evidence>
<dbReference type="AlphaFoldDB" id="A0AAD1UEC1"/>
<keyword evidence="6 17" id="KW-1133">Transmembrane helix</keyword>
<dbReference type="GO" id="GO:0022857">
    <property type="term" value="F:transmembrane transporter activity"/>
    <property type="evidence" value="ECO:0007669"/>
    <property type="project" value="InterPro"/>
</dbReference>
<comment type="similarity">
    <text evidence="2 15">Belongs to the major facilitator superfamily. Sugar transporter (TC 2.A.1.1) family.</text>
</comment>
<feature type="transmembrane region" description="Helical" evidence="17">
    <location>
        <begin position="167"/>
        <end position="190"/>
    </location>
</feature>
<evidence type="ECO:0000256" key="10">
    <source>
        <dbReference type="ARBA" id="ARBA00044656"/>
    </source>
</evidence>
<dbReference type="PROSITE" id="PS50850">
    <property type="entry name" value="MFS"/>
    <property type="match status" value="1"/>
</dbReference>
<evidence type="ECO:0000256" key="12">
    <source>
        <dbReference type="ARBA" id="ARBA00044668"/>
    </source>
</evidence>
<comment type="subunit">
    <text evidence="3">Homodimer.</text>
</comment>
<comment type="subcellular location">
    <subcellularLocation>
        <location evidence="1">Membrane</location>
        <topology evidence="1">Multi-pass membrane protein</topology>
    </subcellularLocation>
</comment>
<dbReference type="PROSITE" id="PS00216">
    <property type="entry name" value="SUGAR_TRANSPORT_1"/>
    <property type="match status" value="1"/>
</dbReference>
<dbReference type="InterPro" id="IPR005829">
    <property type="entry name" value="Sugar_transporter_CS"/>
</dbReference>
<evidence type="ECO:0000256" key="4">
    <source>
        <dbReference type="ARBA" id="ARBA00022448"/>
    </source>
</evidence>
<comment type="catalytic activity">
    <reaction evidence="9">
        <text>D-glucose(out) = D-glucose(in)</text>
        <dbReference type="Rhea" id="RHEA:60376"/>
        <dbReference type="ChEBI" id="CHEBI:4167"/>
    </reaction>
    <physiologicalReaction direction="left-to-right" evidence="9">
        <dbReference type="Rhea" id="RHEA:60377"/>
    </physiologicalReaction>
</comment>
<evidence type="ECO:0000256" key="6">
    <source>
        <dbReference type="ARBA" id="ARBA00022989"/>
    </source>
</evidence>
<feature type="domain" description="Major facilitator superfamily (MFS) profile" evidence="18">
    <location>
        <begin position="43"/>
        <end position="483"/>
    </location>
</feature>
<dbReference type="Pfam" id="PF00083">
    <property type="entry name" value="Sugar_tr"/>
    <property type="match status" value="1"/>
</dbReference>
<protein>
    <recommendedName>
        <fullName evidence="14">Hexose transporter 1</fullName>
    </recommendedName>
</protein>
<dbReference type="GO" id="GO:0015791">
    <property type="term" value="P:polyol transmembrane transport"/>
    <property type="evidence" value="ECO:0007669"/>
    <property type="project" value="UniProtKB-ARBA"/>
</dbReference>
<keyword evidence="4 15" id="KW-0813">Transport</keyword>
<keyword evidence="5 17" id="KW-0812">Transmembrane</keyword>
<dbReference type="PRINTS" id="PR00171">
    <property type="entry name" value="SUGRTRNSPORT"/>
</dbReference>
<feature type="transmembrane region" description="Helical" evidence="17">
    <location>
        <begin position="323"/>
        <end position="344"/>
    </location>
</feature>
<dbReference type="GO" id="GO:0015798">
    <property type="term" value="P:myo-inositol transport"/>
    <property type="evidence" value="ECO:0007669"/>
    <property type="project" value="UniProtKB-ARBA"/>
</dbReference>
<evidence type="ECO:0000256" key="2">
    <source>
        <dbReference type="ARBA" id="ARBA00010992"/>
    </source>
</evidence>
<evidence type="ECO:0000256" key="3">
    <source>
        <dbReference type="ARBA" id="ARBA00011738"/>
    </source>
</evidence>
<comment type="catalytic activity">
    <reaction evidence="11">
        <text>D-mannose(out) = D-mannose(in)</text>
        <dbReference type="Rhea" id="RHEA:78391"/>
        <dbReference type="ChEBI" id="CHEBI:4208"/>
    </reaction>
    <physiologicalReaction direction="left-to-right" evidence="11">
        <dbReference type="Rhea" id="RHEA:78392"/>
    </physiologicalReaction>
</comment>
<dbReference type="PROSITE" id="PS00217">
    <property type="entry name" value="SUGAR_TRANSPORT_2"/>
    <property type="match status" value="1"/>
</dbReference>
<feature type="transmembrane region" description="Helical" evidence="17">
    <location>
        <begin position="351"/>
        <end position="370"/>
    </location>
</feature>
<feature type="transmembrane region" description="Helical" evidence="17">
    <location>
        <begin position="390"/>
        <end position="414"/>
    </location>
</feature>
<dbReference type="InterPro" id="IPR003663">
    <property type="entry name" value="Sugar/inositol_transpt"/>
</dbReference>
<dbReference type="Gene3D" id="1.20.1250.20">
    <property type="entry name" value="MFS general substrate transporter like domains"/>
    <property type="match status" value="1"/>
</dbReference>
<dbReference type="InterPro" id="IPR050814">
    <property type="entry name" value="Myo-inositol_Transporter"/>
</dbReference>
<comment type="catalytic activity">
    <reaction evidence="8">
        <text>D-galactose(in) = D-galactose(out)</text>
        <dbReference type="Rhea" id="RHEA:34915"/>
        <dbReference type="ChEBI" id="CHEBI:4139"/>
    </reaction>
    <physiologicalReaction direction="right-to-left" evidence="8">
        <dbReference type="Rhea" id="RHEA:34917"/>
    </physiologicalReaction>
</comment>
<evidence type="ECO:0000256" key="14">
    <source>
        <dbReference type="ARBA" id="ARBA00044780"/>
    </source>
</evidence>
<evidence type="ECO:0000256" key="1">
    <source>
        <dbReference type="ARBA" id="ARBA00004141"/>
    </source>
</evidence>
<dbReference type="InterPro" id="IPR036259">
    <property type="entry name" value="MFS_trans_sf"/>
</dbReference>
<dbReference type="NCBIfam" id="TIGR00879">
    <property type="entry name" value="SP"/>
    <property type="match status" value="1"/>
</dbReference>
<feature type="transmembrane region" description="Helical" evidence="17">
    <location>
        <begin position="458"/>
        <end position="479"/>
    </location>
</feature>
<evidence type="ECO:0000256" key="17">
    <source>
        <dbReference type="SAM" id="Phobius"/>
    </source>
</evidence>
<feature type="transmembrane region" description="Helical" evidence="17">
    <location>
        <begin position="108"/>
        <end position="126"/>
    </location>
</feature>
<evidence type="ECO:0000256" key="15">
    <source>
        <dbReference type="RuleBase" id="RU003346"/>
    </source>
</evidence>
<proteinExistence type="inferred from homology"/>
<feature type="region of interest" description="Disordered" evidence="16">
    <location>
        <begin position="1"/>
        <end position="28"/>
    </location>
</feature>
<feature type="transmembrane region" description="Helical" evidence="17">
    <location>
        <begin position="132"/>
        <end position="155"/>
    </location>
</feature>
<dbReference type="PANTHER" id="PTHR48020">
    <property type="entry name" value="PROTON MYO-INOSITOL COTRANSPORTER"/>
    <property type="match status" value="1"/>
</dbReference>
<evidence type="ECO:0000256" key="5">
    <source>
        <dbReference type="ARBA" id="ARBA00022692"/>
    </source>
</evidence>
<keyword evidence="20" id="KW-1185">Reference proteome</keyword>
<accession>A0AAD1UEC1</accession>
<comment type="catalytic activity">
    <reaction evidence="10">
        <text>D-xylose(out) = D-xylose(in)</text>
        <dbReference type="Rhea" id="RHEA:78427"/>
        <dbReference type="ChEBI" id="CHEBI:53455"/>
    </reaction>
    <physiologicalReaction direction="left-to-right" evidence="10">
        <dbReference type="Rhea" id="RHEA:78428"/>
    </physiologicalReaction>
</comment>
<evidence type="ECO:0000256" key="8">
    <source>
        <dbReference type="ARBA" id="ARBA00044637"/>
    </source>
</evidence>
<dbReference type="PANTHER" id="PTHR48020:SF12">
    <property type="entry name" value="PROTON MYO-INOSITOL COTRANSPORTER"/>
    <property type="match status" value="1"/>
</dbReference>
<dbReference type="SUPFAM" id="SSF103473">
    <property type="entry name" value="MFS general substrate transporter"/>
    <property type="match status" value="1"/>
</dbReference>
<comment type="catalytic activity">
    <reaction evidence="12">
        <text>D-glucosamine(out) = D-glucosamine(in)</text>
        <dbReference type="Rhea" id="RHEA:78423"/>
        <dbReference type="ChEBI" id="CHEBI:58723"/>
    </reaction>
    <physiologicalReaction direction="left-to-right" evidence="12">
        <dbReference type="Rhea" id="RHEA:78424"/>
    </physiologicalReaction>
</comment>
<evidence type="ECO:0000256" key="16">
    <source>
        <dbReference type="SAM" id="MobiDB-lite"/>
    </source>
</evidence>
<dbReference type="GO" id="GO:0016020">
    <property type="term" value="C:membrane"/>
    <property type="evidence" value="ECO:0007669"/>
    <property type="project" value="UniProtKB-SubCell"/>
</dbReference>
<dbReference type="FunFam" id="1.20.1250.20:FF:000073">
    <property type="entry name" value="MFS myo-inositol transporter, putative"/>
    <property type="match status" value="1"/>
</dbReference>
<evidence type="ECO:0000256" key="11">
    <source>
        <dbReference type="ARBA" id="ARBA00044662"/>
    </source>
</evidence>
<organism evidence="19 20">
    <name type="scientific">Euplotes crassus</name>
    <dbReference type="NCBI Taxonomy" id="5936"/>
    <lineage>
        <taxon>Eukaryota</taxon>
        <taxon>Sar</taxon>
        <taxon>Alveolata</taxon>
        <taxon>Ciliophora</taxon>
        <taxon>Intramacronucleata</taxon>
        <taxon>Spirotrichea</taxon>
        <taxon>Hypotrichia</taxon>
        <taxon>Euplotida</taxon>
        <taxon>Euplotidae</taxon>
        <taxon>Moneuplotes</taxon>
    </lineage>
</organism>
<evidence type="ECO:0000256" key="7">
    <source>
        <dbReference type="ARBA" id="ARBA00023136"/>
    </source>
</evidence>
<evidence type="ECO:0000256" key="13">
    <source>
        <dbReference type="ARBA" id="ARBA00044710"/>
    </source>
</evidence>
<evidence type="ECO:0000256" key="9">
    <source>
        <dbReference type="ARBA" id="ARBA00044648"/>
    </source>
</evidence>
<reference evidence="19" key="1">
    <citation type="submission" date="2023-07" db="EMBL/GenBank/DDBJ databases">
        <authorList>
            <consortium name="AG Swart"/>
            <person name="Singh M."/>
            <person name="Singh A."/>
            <person name="Seah K."/>
            <person name="Emmerich C."/>
        </authorList>
    </citation>
    <scope>NUCLEOTIDE SEQUENCE</scope>
    <source>
        <strain evidence="19">DP1</strain>
    </source>
</reference>
<evidence type="ECO:0000313" key="19">
    <source>
        <dbReference type="EMBL" id="CAI2367214.1"/>
    </source>
</evidence>
<keyword evidence="7 17" id="KW-0472">Membrane</keyword>
<evidence type="ECO:0000259" key="18">
    <source>
        <dbReference type="PROSITE" id="PS50850"/>
    </source>
</evidence>
<dbReference type="InterPro" id="IPR005828">
    <property type="entry name" value="MFS_sugar_transport-like"/>
</dbReference>
<feature type="transmembrane region" description="Helical" evidence="17">
    <location>
        <begin position="81"/>
        <end position="101"/>
    </location>
</feature>
<sequence>MDDQEEKEPLGSGYSHTSSTEIHLAEDTEKESPKLNKLYMSSLVFFSIIGGFLFGYDTSVIAGANLFIKYDFDYSDFQKELVVSMTTLGAAIGSLTGGPISDKLGRKITIFVADLAFVIGCVIMAFTPSIPVLIVGRFVVGIGVGIAAMVVPVYIAEISPKNIRGILVNLNVVFIATGQFLALVVCLLLGNRWRYMLGLAGIPALLQGIGIIFMSESPRWLFKNNKDSEAKKSIRRIYKESEENLSEIIHEQKEEANKVKQYESYSYFVLLKQSFTKYCPCLLVGCGLQMFQQLCGINTAMYYGPDIMQAAGFGDKDNPKETLISSLPLAFVNAAGGVIACFFIDRMGRRWILLRTLPFVALFMGFIGLGMGLRNHTNETQNLAQQFGKWFAASGIFLYLLAFSIGMGPTPWTVNSEIYPLHLRGVCNSLSATTNWVSNFVVSLSFLTLLNHVPYGDVIAFLLILCFASFTLLFVFKLLPETKGLTLDKVLELFVKEEDEQFAIMDD</sequence>
<dbReference type="EMBL" id="CAMPGE010008315">
    <property type="protein sequence ID" value="CAI2367214.1"/>
    <property type="molecule type" value="Genomic_DNA"/>
</dbReference>
<comment type="caution">
    <text evidence="19">The sequence shown here is derived from an EMBL/GenBank/DDBJ whole genome shotgun (WGS) entry which is preliminary data.</text>
</comment>
<feature type="transmembrane region" description="Helical" evidence="17">
    <location>
        <begin position="196"/>
        <end position="214"/>
    </location>
</feature>
<comment type="catalytic activity">
    <reaction evidence="13">
        <text>D-fructose(out) = D-fructose(in)</text>
        <dbReference type="Rhea" id="RHEA:60372"/>
        <dbReference type="ChEBI" id="CHEBI:37721"/>
    </reaction>
    <physiologicalReaction direction="left-to-right" evidence="13">
        <dbReference type="Rhea" id="RHEA:60373"/>
    </physiologicalReaction>
</comment>
<gene>
    <name evidence="19" type="ORF">ECRASSUSDP1_LOCUS8493</name>
</gene>
<dbReference type="InterPro" id="IPR020846">
    <property type="entry name" value="MFS_dom"/>
</dbReference>
<name>A0AAD1UEC1_EUPCR</name>